<comment type="cofactor">
    <cofactor evidence="2">
        <name>Mg(2+)</name>
        <dbReference type="ChEBI" id="CHEBI:18420"/>
    </cofactor>
</comment>
<dbReference type="OrthoDB" id="9975959at2759"/>
<evidence type="ECO:0000256" key="3">
    <source>
        <dbReference type="ARBA" id="ARBA00004123"/>
    </source>
</evidence>
<dbReference type="GO" id="GO:0005634">
    <property type="term" value="C:nucleus"/>
    <property type="evidence" value="ECO:0007669"/>
    <property type="project" value="UniProtKB-SubCell"/>
</dbReference>
<sequence length="473" mass="53050">MCNNACKNDFLLGRSLGRSQSQDNSSSCSDDEENDSYCPSEISESDPIISLAPLDDHIKTELHKLPKTHWASPYHTDNDAKETSALKPEIDIDENTTLHELPPPQGVIAQIANPQGELVKPPPTTTVTPPDHNNDSQTSSQASSKSINANHKITTVTYNLSAIKGCRRQVEVDCRMEAVGKIINTYKPFAVCTQELSRELQQALYPHINDDYNCYEGTFASSLPLNQHTRGCANGIMLRSDAKFVKGGTVHFRTTTMGYDFIFAIVEIADGEEALILNTHLESHHKVTDEDGNRKNNVMYTGVFAREDQIGQLSSFVKGYTENRREIKFVILHGDMNWDDRNANGLYIERGESFGCDEDLVKSLGDNWVDAWLEVQDPTDHKRDAGYTYDSTIPFNGGSYSVRKRLDRILFWQRPEKEGGSHLQTTNCVVVKQSKENVKERTEWAGEKYLNDVVMPPSDHFAVLATFDYSVAS</sequence>
<dbReference type="InterPro" id="IPR036691">
    <property type="entry name" value="Endo/exonu/phosph_ase_sf"/>
</dbReference>
<evidence type="ECO:0000256" key="10">
    <source>
        <dbReference type="ARBA" id="ARBA00023242"/>
    </source>
</evidence>
<keyword evidence="13" id="KW-1185">Reference proteome</keyword>
<feature type="region of interest" description="Disordered" evidence="11">
    <location>
        <begin position="16"/>
        <end position="45"/>
    </location>
</feature>
<keyword evidence="10" id="KW-0539">Nucleus</keyword>
<dbReference type="GO" id="GO:0003697">
    <property type="term" value="F:single-stranded DNA binding"/>
    <property type="evidence" value="ECO:0007669"/>
    <property type="project" value="TreeGrafter"/>
</dbReference>
<dbReference type="PANTHER" id="PTHR15822:SF4">
    <property type="entry name" value="TYROSYL-DNA PHOSPHODIESTERASE 2"/>
    <property type="match status" value="1"/>
</dbReference>
<evidence type="ECO:0000256" key="6">
    <source>
        <dbReference type="ARBA" id="ARBA00022763"/>
    </source>
</evidence>
<gene>
    <name evidence="12" type="ORF">TrRE_jg9403</name>
</gene>
<keyword evidence="6" id="KW-0227">DNA damage</keyword>
<dbReference type="GO" id="GO:0046872">
    <property type="term" value="F:metal ion binding"/>
    <property type="evidence" value="ECO:0007669"/>
    <property type="project" value="UniProtKB-KW"/>
</dbReference>
<dbReference type="Proteomes" id="UP001165082">
    <property type="component" value="Unassembled WGS sequence"/>
</dbReference>
<dbReference type="EMBL" id="BRXZ01001593">
    <property type="protein sequence ID" value="GMH74831.1"/>
    <property type="molecule type" value="Genomic_DNA"/>
</dbReference>
<evidence type="ECO:0008006" key="14">
    <source>
        <dbReference type="Google" id="ProtNLM"/>
    </source>
</evidence>
<keyword evidence="4" id="KW-0540">Nuclease</keyword>
<evidence type="ECO:0000256" key="11">
    <source>
        <dbReference type="SAM" id="MobiDB-lite"/>
    </source>
</evidence>
<comment type="cofactor">
    <cofactor evidence="1">
        <name>Mn(2+)</name>
        <dbReference type="ChEBI" id="CHEBI:29035"/>
    </cofactor>
</comment>
<dbReference type="GO" id="GO:0004518">
    <property type="term" value="F:nuclease activity"/>
    <property type="evidence" value="ECO:0007669"/>
    <property type="project" value="UniProtKB-KW"/>
</dbReference>
<evidence type="ECO:0000256" key="9">
    <source>
        <dbReference type="ARBA" id="ARBA00023204"/>
    </source>
</evidence>
<keyword evidence="7" id="KW-0378">Hydrolase</keyword>
<dbReference type="SUPFAM" id="SSF56219">
    <property type="entry name" value="DNase I-like"/>
    <property type="match status" value="1"/>
</dbReference>
<comment type="caution">
    <text evidence="12">The sequence shown here is derived from an EMBL/GenBank/DDBJ whole genome shotgun (WGS) entry which is preliminary data.</text>
</comment>
<feature type="region of interest" description="Disordered" evidence="11">
    <location>
        <begin position="116"/>
        <end position="148"/>
    </location>
</feature>
<dbReference type="AlphaFoldDB" id="A0A9W7AP77"/>
<keyword evidence="8" id="KW-0460">Magnesium</keyword>
<evidence type="ECO:0000256" key="2">
    <source>
        <dbReference type="ARBA" id="ARBA00001946"/>
    </source>
</evidence>
<evidence type="ECO:0000256" key="5">
    <source>
        <dbReference type="ARBA" id="ARBA00022723"/>
    </source>
</evidence>
<dbReference type="GO" id="GO:0070260">
    <property type="term" value="F:5'-tyrosyl-DNA phosphodiesterase activity"/>
    <property type="evidence" value="ECO:0007669"/>
    <property type="project" value="TreeGrafter"/>
</dbReference>
<evidence type="ECO:0000256" key="8">
    <source>
        <dbReference type="ARBA" id="ARBA00022842"/>
    </source>
</evidence>
<feature type="compositionally biased region" description="Low complexity" evidence="11">
    <location>
        <begin position="19"/>
        <end position="28"/>
    </location>
</feature>
<dbReference type="GO" id="GO:0006302">
    <property type="term" value="P:double-strand break repair"/>
    <property type="evidence" value="ECO:0007669"/>
    <property type="project" value="TreeGrafter"/>
</dbReference>
<protein>
    <recommendedName>
        <fullName evidence="14">Endonuclease/exonuclease/phosphatase domain-containing protein</fullName>
    </recommendedName>
</protein>
<dbReference type="Gene3D" id="3.60.10.10">
    <property type="entry name" value="Endonuclease/exonuclease/phosphatase"/>
    <property type="match status" value="1"/>
</dbReference>
<proteinExistence type="predicted"/>
<dbReference type="GO" id="GO:0005737">
    <property type="term" value="C:cytoplasm"/>
    <property type="evidence" value="ECO:0007669"/>
    <property type="project" value="TreeGrafter"/>
</dbReference>
<feature type="compositionally biased region" description="Low complexity" evidence="11">
    <location>
        <begin position="125"/>
        <end position="148"/>
    </location>
</feature>
<evidence type="ECO:0000313" key="13">
    <source>
        <dbReference type="Proteomes" id="UP001165082"/>
    </source>
</evidence>
<evidence type="ECO:0000313" key="12">
    <source>
        <dbReference type="EMBL" id="GMH74831.1"/>
    </source>
</evidence>
<evidence type="ECO:0000256" key="1">
    <source>
        <dbReference type="ARBA" id="ARBA00001936"/>
    </source>
</evidence>
<dbReference type="PANTHER" id="PTHR15822">
    <property type="entry name" value="TRAF AND TNF RECEPTOR-ASSOCIATED PROTEIN"/>
    <property type="match status" value="1"/>
</dbReference>
<evidence type="ECO:0000256" key="4">
    <source>
        <dbReference type="ARBA" id="ARBA00022722"/>
    </source>
</evidence>
<name>A0A9W7AP77_9STRA</name>
<evidence type="ECO:0000256" key="7">
    <source>
        <dbReference type="ARBA" id="ARBA00022801"/>
    </source>
</evidence>
<organism evidence="12 13">
    <name type="scientific">Triparma retinervis</name>
    <dbReference type="NCBI Taxonomy" id="2557542"/>
    <lineage>
        <taxon>Eukaryota</taxon>
        <taxon>Sar</taxon>
        <taxon>Stramenopiles</taxon>
        <taxon>Ochrophyta</taxon>
        <taxon>Bolidophyceae</taxon>
        <taxon>Parmales</taxon>
        <taxon>Triparmaceae</taxon>
        <taxon>Triparma</taxon>
    </lineage>
</organism>
<comment type="subcellular location">
    <subcellularLocation>
        <location evidence="3">Nucleus</location>
    </subcellularLocation>
</comment>
<keyword evidence="9" id="KW-0234">DNA repair</keyword>
<reference evidence="12" key="1">
    <citation type="submission" date="2022-07" db="EMBL/GenBank/DDBJ databases">
        <title>Genome analysis of Parmales, a sister group of diatoms, reveals the evolutionary specialization of diatoms from phago-mixotrophs to photoautotrophs.</title>
        <authorList>
            <person name="Ban H."/>
            <person name="Sato S."/>
            <person name="Yoshikawa S."/>
            <person name="Kazumasa Y."/>
            <person name="Nakamura Y."/>
            <person name="Ichinomiya M."/>
            <person name="Saitoh K."/>
            <person name="Sato N."/>
            <person name="Blanc-Mathieu R."/>
            <person name="Endo H."/>
            <person name="Kuwata A."/>
            <person name="Ogata H."/>
        </authorList>
    </citation>
    <scope>NUCLEOTIDE SEQUENCE</scope>
</reference>
<keyword evidence="5" id="KW-0479">Metal-binding</keyword>
<accession>A0A9W7AP77</accession>
<dbReference type="InterPro" id="IPR051547">
    <property type="entry name" value="TDP2-like"/>
</dbReference>